<dbReference type="KEGG" id="blac:94353540"/>
<keyword evidence="2" id="KW-0732">Signal</keyword>
<dbReference type="RefSeq" id="XP_067823045.1">
    <property type="nucleotide sequence ID" value="XM_067967869.1"/>
</dbReference>
<dbReference type="Proteomes" id="UP000294530">
    <property type="component" value="Unassembled WGS sequence"/>
</dbReference>
<protein>
    <recommendedName>
        <fullName evidence="5">RxLR effector protein</fullName>
    </recommendedName>
</protein>
<comment type="caution">
    <text evidence="3">The sequence shown here is derived from an EMBL/GenBank/DDBJ whole genome shotgun (WGS) entry which is preliminary data.</text>
</comment>
<keyword evidence="4" id="KW-1185">Reference proteome</keyword>
<evidence type="ECO:0008006" key="5">
    <source>
        <dbReference type="Google" id="ProtNLM"/>
    </source>
</evidence>
<reference evidence="3 4" key="1">
    <citation type="journal article" date="2021" name="Genome Biol.">
        <title>AFLAP: assembly-free linkage analysis pipeline using k-mers from genome sequencing data.</title>
        <authorList>
            <person name="Fletcher K."/>
            <person name="Zhang L."/>
            <person name="Gil J."/>
            <person name="Han R."/>
            <person name="Cavanaugh K."/>
            <person name="Michelmore R."/>
        </authorList>
    </citation>
    <scope>NUCLEOTIDE SEQUENCE [LARGE SCALE GENOMIC DNA]</scope>
    <source>
        <strain evidence="3 4">SF5</strain>
    </source>
</reference>
<sequence>MVRMLLISSIFVSAISLGDSSAFLVAANIEQEMRDTIPVAPVARYLKAGELRKSAKSEERMFSSSKLFKFSKEDEKLFQEAAKEITDTASTAKGATSKSETVKREIDPVEKTMAAKRRKRADARKRIDLENGMEKLNTDDN</sequence>
<dbReference type="AlphaFoldDB" id="A0A976IKL6"/>
<evidence type="ECO:0000256" key="1">
    <source>
        <dbReference type="SAM" id="MobiDB-lite"/>
    </source>
</evidence>
<accession>A0A976IKL6</accession>
<evidence type="ECO:0000313" key="4">
    <source>
        <dbReference type="Proteomes" id="UP000294530"/>
    </source>
</evidence>
<feature type="signal peptide" evidence="2">
    <location>
        <begin position="1"/>
        <end position="22"/>
    </location>
</feature>
<gene>
    <name evidence="3" type="ORF">CCR75_009833</name>
</gene>
<feature type="chain" id="PRO_5036964609" description="RxLR effector protein" evidence="2">
    <location>
        <begin position="23"/>
        <end position="141"/>
    </location>
</feature>
<dbReference type="EMBL" id="SHOA02000008">
    <property type="protein sequence ID" value="TDH73547.1"/>
    <property type="molecule type" value="Genomic_DNA"/>
</dbReference>
<feature type="compositionally biased region" description="Basic and acidic residues" evidence="1">
    <location>
        <begin position="124"/>
        <end position="141"/>
    </location>
</feature>
<organism evidence="3 4">
    <name type="scientific">Bremia lactucae</name>
    <name type="common">Lettuce downy mildew</name>
    <dbReference type="NCBI Taxonomy" id="4779"/>
    <lineage>
        <taxon>Eukaryota</taxon>
        <taxon>Sar</taxon>
        <taxon>Stramenopiles</taxon>
        <taxon>Oomycota</taxon>
        <taxon>Peronosporomycetes</taxon>
        <taxon>Peronosporales</taxon>
        <taxon>Peronosporaceae</taxon>
        <taxon>Bremia</taxon>
    </lineage>
</organism>
<evidence type="ECO:0000256" key="2">
    <source>
        <dbReference type="SAM" id="SignalP"/>
    </source>
</evidence>
<evidence type="ECO:0000313" key="3">
    <source>
        <dbReference type="EMBL" id="TDH73547.1"/>
    </source>
</evidence>
<name>A0A976IKL6_BRELC</name>
<feature type="compositionally biased region" description="Basic residues" evidence="1">
    <location>
        <begin position="114"/>
        <end position="123"/>
    </location>
</feature>
<dbReference type="GeneID" id="94353540"/>
<feature type="region of interest" description="Disordered" evidence="1">
    <location>
        <begin position="113"/>
        <end position="141"/>
    </location>
</feature>
<proteinExistence type="predicted"/>